<keyword evidence="2" id="KW-1185">Reference proteome</keyword>
<protein>
    <submittedName>
        <fullName evidence="1">Uncharacterized protein</fullName>
    </submittedName>
</protein>
<evidence type="ECO:0000313" key="2">
    <source>
        <dbReference type="Proteomes" id="UP000324222"/>
    </source>
</evidence>
<accession>A0A5B7CKT1</accession>
<proteinExistence type="predicted"/>
<name>A0A5B7CKT1_PORTR</name>
<comment type="caution">
    <text evidence="1">The sequence shown here is derived from an EMBL/GenBank/DDBJ whole genome shotgun (WGS) entry which is preliminary data.</text>
</comment>
<organism evidence="1 2">
    <name type="scientific">Portunus trituberculatus</name>
    <name type="common">Swimming crab</name>
    <name type="synonym">Neptunus trituberculatus</name>
    <dbReference type="NCBI Taxonomy" id="210409"/>
    <lineage>
        <taxon>Eukaryota</taxon>
        <taxon>Metazoa</taxon>
        <taxon>Ecdysozoa</taxon>
        <taxon>Arthropoda</taxon>
        <taxon>Crustacea</taxon>
        <taxon>Multicrustacea</taxon>
        <taxon>Malacostraca</taxon>
        <taxon>Eumalacostraca</taxon>
        <taxon>Eucarida</taxon>
        <taxon>Decapoda</taxon>
        <taxon>Pleocyemata</taxon>
        <taxon>Brachyura</taxon>
        <taxon>Eubrachyura</taxon>
        <taxon>Portunoidea</taxon>
        <taxon>Portunidae</taxon>
        <taxon>Portuninae</taxon>
        <taxon>Portunus</taxon>
    </lineage>
</organism>
<dbReference type="AlphaFoldDB" id="A0A5B7CKT1"/>
<dbReference type="Proteomes" id="UP000324222">
    <property type="component" value="Unassembled WGS sequence"/>
</dbReference>
<sequence>MVVAHHVRPKENNLKEHPALTCSREKNGAAKDCSLSLWSLLLKMKRWEVRYSRPVLLPRISGGSDPPNSIVTWSQKRMMLQEHTHHYLTLLAVYMFT</sequence>
<gene>
    <name evidence="1" type="ORF">E2C01_002769</name>
</gene>
<evidence type="ECO:0000313" key="1">
    <source>
        <dbReference type="EMBL" id="MPC10139.1"/>
    </source>
</evidence>
<dbReference type="EMBL" id="VSRR010000102">
    <property type="protein sequence ID" value="MPC10139.1"/>
    <property type="molecule type" value="Genomic_DNA"/>
</dbReference>
<reference evidence="1 2" key="1">
    <citation type="submission" date="2019-05" db="EMBL/GenBank/DDBJ databases">
        <title>Another draft genome of Portunus trituberculatus and its Hox gene families provides insights of decapod evolution.</title>
        <authorList>
            <person name="Jeong J.-H."/>
            <person name="Song I."/>
            <person name="Kim S."/>
            <person name="Choi T."/>
            <person name="Kim D."/>
            <person name="Ryu S."/>
            <person name="Kim W."/>
        </authorList>
    </citation>
    <scope>NUCLEOTIDE SEQUENCE [LARGE SCALE GENOMIC DNA]</scope>
    <source>
        <tissue evidence="1">Muscle</tissue>
    </source>
</reference>